<reference evidence="1" key="2">
    <citation type="journal article" date="2022" name="New Phytol.">
        <title>Evolutionary transition to the ectomycorrhizal habit in the genomes of a hyperdiverse lineage of mushroom-forming fungi.</title>
        <authorList>
            <person name="Looney B."/>
            <person name="Miyauchi S."/>
            <person name="Morin E."/>
            <person name="Drula E."/>
            <person name="Courty P.E."/>
            <person name="Kohler A."/>
            <person name="Kuo A."/>
            <person name="LaButti K."/>
            <person name="Pangilinan J."/>
            <person name="Lipzen A."/>
            <person name="Riley R."/>
            <person name="Andreopoulos W."/>
            <person name="He G."/>
            <person name="Johnson J."/>
            <person name="Nolan M."/>
            <person name="Tritt A."/>
            <person name="Barry K.W."/>
            <person name="Grigoriev I.V."/>
            <person name="Nagy L.G."/>
            <person name="Hibbett D."/>
            <person name="Henrissat B."/>
            <person name="Matheny P.B."/>
            <person name="Labbe J."/>
            <person name="Martin F.M."/>
        </authorList>
    </citation>
    <scope>NUCLEOTIDE SEQUENCE</scope>
    <source>
        <strain evidence="1">HHB10654</strain>
    </source>
</reference>
<evidence type="ECO:0000313" key="2">
    <source>
        <dbReference type="Proteomes" id="UP000814140"/>
    </source>
</evidence>
<evidence type="ECO:0000313" key="1">
    <source>
        <dbReference type="EMBL" id="KAI0065861.1"/>
    </source>
</evidence>
<dbReference type="Proteomes" id="UP000814140">
    <property type="component" value="Unassembled WGS sequence"/>
</dbReference>
<organism evidence="1 2">
    <name type="scientific">Artomyces pyxidatus</name>
    <dbReference type="NCBI Taxonomy" id="48021"/>
    <lineage>
        <taxon>Eukaryota</taxon>
        <taxon>Fungi</taxon>
        <taxon>Dikarya</taxon>
        <taxon>Basidiomycota</taxon>
        <taxon>Agaricomycotina</taxon>
        <taxon>Agaricomycetes</taxon>
        <taxon>Russulales</taxon>
        <taxon>Auriscalpiaceae</taxon>
        <taxon>Artomyces</taxon>
    </lineage>
</organism>
<dbReference type="EMBL" id="MU277194">
    <property type="protein sequence ID" value="KAI0065861.1"/>
    <property type="molecule type" value="Genomic_DNA"/>
</dbReference>
<accession>A0ACB8TCD4</accession>
<comment type="caution">
    <text evidence="1">The sequence shown here is derived from an EMBL/GenBank/DDBJ whole genome shotgun (WGS) entry which is preliminary data.</text>
</comment>
<name>A0ACB8TCD4_9AGAM</name>
<keyword evidence="2" id="KW-1185">Reference proteome</keyword>
<sequence length="173" mass="19476">MPTIVSVDDSTVPGEGSSRLLLLVSSDNKHIVVEEDIMSRSRFISKQVEGFEATSQRHAILLPFSSFVLNKVIEYCSHYRGYYLLEDDPDAAPPGRSPVREWDQEFLDVDRNMLLRIIKAAHYLEIKSLVGSCARAIADMIRGKTTEEMREILGVENDFTPEEEHSPSSKCTG</sequence>
<gene>
    <name evidence="1" type="ORF">BV25DRAFT_1601627</name>
</gene>
<protein>
    <submittedName>
        <fullName evidence="1">E3 ubiquitin ligase complex SCF subunit sconC</fullName>
    </submittedName>
</protein>
<proteinExistence type="predicted"/>
<reference evidence="1" key="1">
    <citation type="submission" date="2021-03" db="EMBL/GenBank/DDBJ databases">
        <authorList>
            <consortium name="DOE Joint Genome Institute"/>
            <person name="Ahrendt S."/>
            <person name="Looney B.P."/>
            <person name="Miyauchi S."/>
            <person name="Morin E."/>
            <person name="Drula E."/>
            <person name="Courty P.E."/>
            <person name="Chicoki N."/>
            <person name="Fauchery L."/>
            <person name="Kohler A."/>
            <person name="Kuo A."/>
            <person name="Labutti K."/>
            <person name="Pangilinan J."/>
            <person name="Lipzen A."/>
            <person name="Riley R."/>
            <person name="Andreopoulos W."/>
            <person name="He G."/>
            <person name="Johnson J."/>
            <person name="Barry K.W."/>
            <person name="Grigoriev I.V."/>
            <person name="Nagy L."/>
            <person name="Hibbett D."/>
            <person name="Henrissat B."/>
            <person name="Matheny P.B."/>
            <person name="Labbe J."/>
            <person name="Martin F."/>
        </authorList>
    </citation>
    <scope>NUCLEOTIDE SEQUENCE</scope>
    <source>
        <strain evidence="1">HHB10654</strain>
    </source>
</reference>